<dbReference type="EMBL" id="JBHTCA010000008">
    <property type="protein sequence ID" value="MFC7409736.1"/>
    <property type="molecule type" value="Genomic_DNA"/>
</dbReference>
<gene>
    <name evidence="6" type="ORF">ACFQPB_12765</name>
</gene>
<accession>A0ABW2QJY5</accession>
<name>A0ABW2QJY5_9BURK</name>
<keyword evidence="4" id="KW-0411">Iron-sulfur</keyword>
<dbReference type="RefSeq" id="WP_382201053.1">
    <property type="nucleotide sequence ID" value="NZ_JBHTCA010000008.1"/>
</dbReference>
<evidence type="ECO:0000313" key="6">
    <source>
        <dbReference type="EMBL" id="MFC7409736.1"/>
    </source>
</evidence>
<keyword evidence="3" id="KW-0408">Iron</keyword>
<evidence type="ECO:0000256" key="4">
    <source>
        <dbReference type="ARBA" id="ARBA00023014"/>
    </source>
</evidence>
<evidence type="ECO:0000256" key="2">
    <source>
        <dbReference type="ARBA" id="ARBA00022723"/>
    </source>
</evidence>
<keyword evidence="2" id="KW-0479">Metal-binding</keyword>
<dbReference type="Gene3D" id="2.102.10.10">
    <property type="entry name" value="Rieske [2Fe-2S] iron-sulphur domain"/>
    <property type="match status" value="1"/>
</dbReference>
<reference evidence="7" key="1">
    <citation type="journal article" date="2019" name="Int. J. Syst. Evol. Microbiol.">
        <title>The Global Catalogue of Microorganisms (GCM) 10K type strain sequencing project: providing services to taxonomists for standard genome sequencing and annotation.</title>
        <authorList>
            <consortium name="The Broad Institute Genomics Platform"/>
            <consortium name="The Broad Institute Genome Sequencing Center for Infectious Disease"/>
            <person name="Wu L."/>
            <person name="Ma J."/>
        </authorList>
    </citation>
    <scope>NUCLEOTIDE SEQUENCE [LARGE SCALE GENOMIC DNA]</scope>
    <source>
        <strain evidence="7">CGMCC 1.12371</strain>
    </source>
</reference>
<dbReference type="Pfam" id="PF00355">
    <property type="entry name" value="Rieske"/>
    <property type="match status" value="1"/>
</dbReference>
<feature type="domain" description="Rieske" evidence="5">
    <location>
        <begin position="13"/>
        <end position="119"/>
    </location>
</feature>
<evidence type="ECO:0000259" key="5">
    <source>
        <dbReference type="PROSITE" id="PS51296"/>
    </source>
</evidence>
<keyword evidence="7" id="KW-1185">Reference proteome</keyword>
<dbReference type="InterPro" id="IPR036922">
    <property type="entry name" value="Rieske_2Fe-2S_sf"/>
</dbReference>
<proteinExistence type="predicted"/>
<dbReference type="CDD" id="cd03467">
    <property type="entry name" value="Rieske"/>
    <property type="match status" value="1"/>
</dbReference>
<protein>
    <submittedName>
        <fullName evidence="6">Rieske (2Fe-2S) protein</fullName>
    </submittedName>
</protein>
<dbReference type="PANTHER" id="PTHR40261:SF1">
    <property type="entry name" value="RIESKE DOMAIN-CONTAINING PROTEIN"/>
    <property type="match status" value="1"/>
</dbReference>
<evidence type="ECO:0000313" key="7">
    <source>
        <dbReference type="Proteomes" id="UP001596501"/>
    </source>
</evidence>
<keyword evidence="1" id="KW-0001">2Fe-2S</keyword>
<dbReference type="PROSITE" id="PS51296">
    <property type="entry name" value="RIESKE"/>
    <property type="match status" value="1"/>
</dbReference>
<dbReference type="PANTHER" id="PTHR40261">
    <property type="match status" value="1"/>
</dbReference>
<dbReference type="InterPro" id="IPR017941">
    <property type="entry name" value="Rieske_2Fe-2S"/>
</dbReference>
<dbReference type="Proteomes" id="UP001596501">
    <property type="component" value="Unassembled WGS sequence"/>
</dbReference>
<evidence type="ECO:0000256" key="1">
    <source>
        <dbReference type="ARBA" id="ARBA00022714"/>
    </source>
</evidence>
<comment type="caution">
    <text evidence="6">The sequence shown here is derived from an EMBL/GenBank/DDBJ whole genome shotgun (WGS) entry which is preliminary data.</text>
</comment>
<sequence length="130" mass="14517">MQTPQSDPTGDDWHPVCQASELVNSGLACSFDVNYAGQTCRAFAVRYAGQVHAYLNRCSHVAMEMDWQPDRFFDLTGHYIVCAAHGAMFRPDSGQCVGGPGRGGLMKIETEERDGVVFWRSQYHLKPVQF</sequence>
<evidence type="ECO:0000256" key="3">
    <source>
        <dbReference type="ARBA" id="ARBA00023004"/>
    </source>
</evidence>
<organism evidence="6 7">
    <name type="scientific">Hydrogenophaga atypica</name>
    <dbReference type="NCBI Taxonomy" id="249409"/>
    <lineage>
        <taxon>Bacteria</taxon>
        <taxon>Pseudomonadati</taxon>
        <taxon>Pseudomonadota</taxon>
        <taxon>Betaproteobacteria</taxon>
        <taxon>Burkholderiales</taxon>
        <taxon>Comamonadaceae</taxon>
        <taxon>Hydrogenophaga</taxon>
    </lineage>
</organism>
<dbReference type="SUPFAM" id="SSF50022">
    <property type="entry name" value="ISP domain"/>
    <property type="match status" value="1"/>
</dbReference>